<dbReference type="EMBL" id="JBFOLK010000013">
    <property type="protein sequence ID" value="KAL2466535.1"/>
    <property type="molecule type" value="Genomic_DNA"/>
</dbReference>
<dbReference type="AlphaFoldDB" id="A0ABD1PRI5"/>
<sequence>MRKSRQLEKGKAENPDEEISSRDVLLRKCSRKPKHSYIDNSKKEFILFAYKRDYNLDLHTLLRKYFDEDTYYIKRVSDIPPLQCAKFLEKMLHIEVKYNHKGSNGTGEHAFAKVSILKLWQMKWGNNPNKQRFVTILLRKRLANGKEFDEQVPIHFTYWDYNHMFDKILMVQN</sequence>
<protein>
    <submittedName>
        <fullName evidence="1">Uncharacterized protein</fullName>
    </submittedName>
</protein>
<evidence type="ECO:0000313" key="1">
    <source>
        <dbReference type="EMBL" id="KAL2466535.1"/>
    </source>
</evidence>
<reference evidence="2" key="1">
    <citation type="submission" date="2024-07" db="EMBL/GenBank/DDBJ databases">
        <title>Two chromosome-level genome assemblies of Korean endemic species Abeliophyllum distichum and Forsythia ovata (Oleaceae).</title>
        <authorList>
            <person name="Jang H."/>
        </authorList>
    </citation>
    <scope>NUCLEOTIDE SEQUENCE [LARGE SCALE GENOMIC DNA]</scope>
</reference>
<name>A0ABD1PRI5_9LAMI</name>
<accession>A0ABD1PRI5</accession>
<evidence type="ECO:0000313" key="2">
    <source>
        <dbReference type="Proteomes" id="UP001604336"/>
    </source>
</evidence>
<proteinExistence type="predicted"/>
<dbReference type="Proteomes" id="UP001604336">
    <property type="component" value="Unassembled WGS sequence"/>
</dbReference>
<organism evidence="1 2">
    <name type="scientific">Abeliophyllum distichum</name>
    <dbReference type="NCBI Taxonomy" id="126358"/>
    <lineage>
        <taxon>Eukaryota</taxon>
        <taxon>Viridiplantae</taxon>
        <taxon>Streptophyta</taxon>
        <taxon>Embryophyta</taxon>
        <taxon>Tracheophyta</taxon>
        <taxon>Spermatophyta</taxon>
        <taxon>Magnoliopsida</taxon>
        <taxon>eudicotyledons</taxon>
        <taxon>Gunneridae</taxon>
        <taxon>Pentapetalae</taxon>
        <taxon>asterids</taxon>
        <taxon>lamiids</taxon>
        <taxon>Lamiales</taxon>
        <taxon>Oleaceae</taxon>
        <taxon>Forsythieae</taxon>
        <taxon>Abeliophyllum</taxon>
    </lineage>
</organism>
<keyword evidence="2" id="KW-1185">Reference proteome</keyword>
<comment type="caution">
    <text evidence="1">The sequence shown here is derived from an EMBL/GenBank/DDBJ whole genome shotgun (WGS) entry which is preliminary data.</text>
</comment>
<gene>
    <name evidence="1" type="ORF">Adt_42386</name>
</gene>